<name>A0A9X1NMD0_9ACTN</name>
<evidence type="ECO:0000256" key="1">
    <source>
        <dbReference type="SAM" id="MobiDB-lite"/>
    </source>
</evidence>
<proteinExistence type="predicted"/>
<feature type="compositionally biased region" description="Polar residues" evidence="1">
    <location>
        <begin position="24"/>
        <end position="47"/>
    </location>
</feature>
<keyword evidence="2" id="KW-0732">Signal</keyword>
<feature type="chain" id="PRO_5040979171" description="Secreted protein" evidence="2">
    <location>
        <begin position="24"/>
        <end position="184"/>
    </location>
</feature>
<dbReference type="RefSeq" id="WP_231449072.1">
    <property type="nucleotide sequence ID" value="NZ_JAJOMB010000028.1"/>
</dbReference>
<evidence type="ECO:0000313" key="4">
    <source>
        <dbReference type="Proteomes" id="UP001138997"/>
    </source>
</evidence>
<evidence type="ECO:0008006" key="5">
    <source>
        <dbReference type="Google" id="ProtNLM"/>
    </source>
</evidence>
<evidence type="ECO:0000313" key="3">
    <source>
        <dbReference type="EMBL" id="MCD5316219.1"/>
    </source>
</evidence>
<feature type="region of interest" description="Disordered" evidence="1">
    <location>
        <begin position="24"/>
        <end position="62"/>
    </location>
</feature>
<dbReference type="Proteomes" id="UP001138997">
    <property type="component" value="Unassembled WGS sequence"/>
</dbReference>
<accession>A0A9X1NMD0</accession>
<dbReference type="AlphaFoldDB" id="A0A9X1NMD0"/>
<dbReference type="EMBL" id="JAJOMB010000028">
    <property type="protein sequence ID" value="MCD5316219.1"/>
    <property type="molecule type" value="Genomic_DNA"/>
</dbReference>
<feature type="signal peptide" evidence="2">
    <location>
        <begin position="1"/>
        <end position="23"/>
    </location>
</feature>
<comment type="caution">
    <text evidence="3">The sequence shown here is derived from an EMBL/GenBank/DDBJ whole genome shotgun (WGS) entry which is preliminary data.</text>
</comment>
<sequence>MRNTALRSTAVALFLVAGLAACSGESSDTAQPQDGPSVASLTTQSAETVAAQEPDSGQPRERFGMTDAELEALQQPYLNCMKENGVDVLGDRQAAKDSDQAQQANAKCENLLPLPAWERDSSNPEARDFARDVLACLKEKGVEYVEVSQDGVSLAYGGKDNDQRSVTMGLELTPECEREVVAAK</sequence>
<evidence type="ECO:0000256" key="2">
    <source>
        <dbReference type="SAM" id="SignalP"/>
    </source>
</evidence>
<keyword evidence="4" id="KW-1185">Reference proteome</keyword>
<protein>
    <recommendedName>
        <fullName evidence="5">Secreted protein</fullName>
    </recommendedName>
</protein>
<organism evidence="3 4">
    <name type="scientific">Kineosporia babensis</name>
    <dbReference type="NCBI Taxonomy" id="499548"/>
    <lineage>
        <taxon>Bacteria</taxon>
        <taxon>Bacillati</taxon>
        <taxon>Actinomycetota</taxon>
        <taxon>Actinomycetes</taxon>
        <taxon>Kineosporiales</taxon>
        <taxon>Kineosporiaceae</taxon>
        <taxon>Kineosporia</taxon>
    </lineage>
</organism>
<dbReference type="PROSITE" id="PS51257">
    <property type="entry name" value="PROKAR_LIPOPROTEIN"/>
    <property type="match status" value="1"/>
</dbReference>
<gene>
    <name evidence="3" type="ORF">LR394_35515</name>
</gene>
<reference evidence="3" key="1">
    <citation type="submission" date="2021-11" db="EMBL/GenBank/DDBJ databases">
        <title>Streptomyces corallinus and Kineosporia corallina sp. nov., two new coral-derived marine actinobacteria.</title>
        <authorList>
            <person name="Buangrab K."/>
            <person name="Sutthacheep M."/>
            <person name="Yeemin T."/>
            <person name="Harunari E."/>
            <person name="Igarashi Y."/>
            <person name="Sripreechasak P."/>
            <person name="Kanchanasin P."/>
            <person name="Tanasupawat S."/>
            <person name="Phongsopitanun W."/>
        </authorList>
    </citation>
    <scope>NUCLEOTIDE SEQUENCE</scope>
    <source>
        <strain evidence="3">JCM 31032</strain>
    </source>
</reference>